<comment type="caution">
    <text evidence="12">The sequence shown here is derived from an EMBL/GenBank/DDBJ whole genome shotgun (WGS) entry which is preliminary data.</text>
</comment>
<accession>A0A9D4U9G4</accession>
<dbReference type="PANTHER" id="PTHR10791:SF30">
    <property type="entry name" value="SUGAR TRANSPORTER SWEET1"/>
    <property type="match status" value="1"/>
</dbReference>
<keyword evidence="3 11" id="KW-0813">Transport</keyword>
<comment type="caution">
    <text evidence="11">Lacks conserved residue(s) required for the propagation of feature annotation.</text>
</comment>
<proteinExistence type="inferred from homology"/>
<keyword evidence="13" id="KW-1185">Reference proteome</keyword>
<keyword evidence="8 11" id="KW-1133">Transmembrane helix</keyword>
<keyword evidence="9 11" id="KW-0472">Membrane</keyword>
<feature type="transmembrane region" description="Helical" evidence="11">
    <location>
        <begin position="74"/>
        <end position="98"/>
    </location>
</feature>
<name>A0A9D4U9G4_ADICA</name>
<feature type="transmembrane region" description="Helical" evidence="11">
    <location>
        <begin position="107"/>
        <end position="128"/>
    </location>
</feature>
<evidence type="ECO:0000313" key="13">
    <source>
        <dbReference type="Proteomes" id="UP000886520"/>
    </source>
</evidence>
<evidence type="ECO:0000256" key="10">
    <source>
        <dbReference type="ARBA" id="ARBA00037238"/>
    </source>
</evidence>
<dbReference type="Gene3D" id="1.20.1280.290">
    <property type="match status" value="2"/>
</dbReference>
<gene>
    <name evidence="12" type="ORF">GOP47_0021531</name>
</gene>
<keyword evidence="4" id="KW-1003">Cell membrane</keyword>
<dbReference type="GO" id="GO:0005886">
    <property type="term" value="C:plasma membrane"/>
    <property type="evidence" value="ECO:0007669"/>
    <property type="project" value="UniProtKB-SubCell"/>
</dbReference>
<evidence type="ECO:0000256" key="1">
    <source>
        <dbReference type="ARBA" id="ARBA00004651"/>
    </source>
</evidence>
<evidence type="ECO:0000256" key="4">
    <source>
        <dbReference type="ARBA" id="ARBA00022475"/>
    </source>
</evidence>
<evidence type="ECO:0000256" key="2">
    <source>
        <dbReference type="ARBA" id="ARBA00007809"/>
    </source>
</evidence>
<keyword evidence="7" id="KW-0677">Repeat</keyword>
<evidence type="ECO:0000256" key="3">
    <source>
        <dbReference type="ARBA" id="ARBA00022448"/>
    </source>
</evidence>
<dbReference type="OrthoDB" id="409725at2759"/>
<feature type="transmembrane region" description="Helical" evidence="11">
    <location>
        <begin position="167"/>
        <end position="186"/>
    </location>
</feature>
<dbReference type="AlphaFoldDB" id="A0A9D4U9G4"/>
<evidence type="ECO:0000256" key="6">
    <source>
        <dbReference type="ARBA" id="ARBA00022692"/>
    </source>
</evidence>
<comment type="similarity">
    <text evidence="2 11">Belongs to the SWEET sugar transporter family.</text>
</comment>
<comment type="function">
    <text evidence="11">Mediates both low-affinity uptake and efflux of sugar across the membrane.</text>
</comment>
<evidence type="ECO:0000256" key="11">
    <source>
        <dbReference type="RuleBase" id="RU910715"/>
    </source>
</evidence>
<evidence type="ECO:0000256" key="9">
    <source>
        <dbReference type="ARBA" id="ARBA00023136"/>
    </source>
</evidence>
<evidence type="ECO:0000313" key="12">
    <source>
        <dbReference type="EMBL" id="KAI5062984.1"/>
    </source>
</evidence>
<keyword evidence="5 11" id="KW-0762">Sugar transport</keyword>
<feature type="transmembrane region" description="Helical" evidence="11">
    <location>
        <begin position="134"/>
        <end position="155"/>
    </location>
</feature>
<dbReference type="EMBL" id="JABFUD020000021">
    <property type="protein sequence ID" value="KAI5062984.1"/>
    <property type="molecule type" value="Genomic_DNA"/>
</dbReference>
<feature type="transmembrane region" description="Helical" evidence="11">
    <location>
        <begin position="6"/>
        <end position="27"/>
    </location>
</feature>
<keyword evidence="6 11" id="KW-0812">Transmembrane</keyword>
<dbReference type="InterPro" id="IPR047664">
    <property type="entry name" value="SWEET"/>
</dbReference>
<evidence type="ECO:0000256" key="7">
    <source>
        <dbReference type="ARBA" id="ARBA00022737"/>
    </source>
</evidence>
<sequence length="268" mass="29228">MALSPAAAIARTAIGIIGNVISFFLFLSPVPTFRKVVKWKSTREFSGVPYVVMLFNSLLWVYYGLPIAVQPNAILVATINGVGCVLEIVYIATFLFYANSKERKKMLILLGAVLSLVALIVVLTMVMASRSKRIIIVGILCVVVNVAMYASPLTIMRKVIQAKSVKYMPFSLSFTYFLNGLIWSTYACIGLDKFLLISNGSGAFLGACQLIIYAKYYGGIHPEDQKDKIKQGIHLGKGGQKVCGADGDVENGATKHDLEITHAFSVET</sequence>
<organism evidence="12 13">
    <name type="scientific">Adiantum capillus-veneris</name>
    <name type="common">Maidenhair fern</name>
    <dbReference type="NCBI Taxonomy" id="13818"/>
    <lineage>
        <taxon>Eukaryota</taxon>
        <taxon>Viridiplantae</taxon>
        <taxon>Streptophyta</taxon>
        <taxon>Embryophyta</taxon>
        <taxon>Tracheophyta</taxon>
        <taxon>Polypodiopsida</taxon>
        <taxon>Polypodiidae</taxon>
        <taxon>Polypodiales</taxon>
        <taxon>Pteridineae</taxon>
        <taxon>Pteridaceae</taxon>
        <taxon>Vittarioideae</taxon>
        <taxon>Adiantum</taxon>
    </lineage>
</organism>
<comment type="function">
    <text evidence="10">Mediates both low-affinity uptake and efflux of sugar across the plasma membrane.</text>
</comment>
<comment type="subcellular location">
    <subcellularLocation>
        <location evidence="1">Cell membrane</location>
        <topology evidence="1">Multi-pass membrane protein</topology>
    </subcellularLocation>
</comment>
<dbReference type="PANTHER" id="PTHR10791">
    <property type="entry name" value="RAG1-ACTIVATING PROTEIN 1"/>
    <property type="match status" value="1"/>
</dbReference>
<feature type="transmembrane region" description="Helical" evidence="11">
    <location>
        <begin position="48"/>
        <end position="68"/>
    </location>
</feature>
<reference evidence="12" key="1">
    <citation type="submission" date="2021-01" db="EMBL/GenBank/DDBJ databases">
        <title>Adiantum capillus-veneris genome.</title>
        <authorList>
            <person name="Fang Y."/>
            <person name="Liao Q."/>
        </authorList>
    </citation>
    <scope>NUCLEOTIDE SEQUENCE</scope>
    <source>
        <strain evidence="12">H3</strain>
        <tissue evidence="12">Leaf</tissue>
    </source>
</reference>
<dbReference type="FunFam" id="1.20.1280.290:FF:000001">
    <property type="entry name" value="Bidirectional sugar transporter SWEET"/>
    <property type="match status" value="1"/>
</dbReference>
<dbReference type="FunFam" id="1.20.1280.290:FF:000002">
    <property type="entry name" value="Bidirectional sugar transporter SWEET"/>
    <property type="match status" value="1"/>
</dbReference>
<dbReference type="Proteomes" id="UP000886520">
    <property type="component" value="Chromosome 21"/>
</dbReference>
<dbReference type="Pfam" id="PF03083">
    <property type="entry name" value="MtN3_slv"/>
    <property type="match status" value="2"/>
</dbReference>
<dbReference type="GO" id="GO:0051119">
    <property type="term" value="F:sugar transmembrane transporter activity"/>
    <property type="evidence" value="ECO:0007669"/>
    <property type="project" value="InterPro"/>
</dbReference>
<evidence type="ECO:0000256" key="5">
    <source>
        <dbReference type="ARBA" id="ARBA00022597"/>
    </source>
</evidence>
<dbReference type="InterPro" id="IPR004316">
    <property type="entry name" value="SWEET_rpt"/>
</dbReference>
<evidence type="ECO:0000256" key="8">
    <source>
        <dbReference type="ARBA" id="ARBA00022989"/>
    </source>
</evidence>
<protein>
    <recommendedName>
        <fullName evidence="11">Bidirectional sugar transporter SWEET</fullName>
    </recommendedName>
</protein>